<dbReference type="SUPFAM" id="SSF53850">
    <property type="entry name" value="Periplasmic binding protein-like II"/>
    <property type="match status" value="1"/>
</dbReference>
<dbReference type="Proteomes" id="UP001054945">
    <property type="component" value="Unassembled WGS sequence"/>
</dbReference>
<evidence type="ECO:0000256" key="2">
    <source>
        <dbReference type="ARBA" id="ARBA00022448"/>
    </source>
</evidence>
<evidence type="ECO:0000256" key="6">
    <source>
        <dbReference type="ARBA" id="ARBA00023136"/>
    </source>
</evidence>
<keyword evidence="8" id="KW-0325">Glycoprotein</keyword>
<dbReference type="GO" id="GO:0016020">
    <property type="term" value="C:membrane"/>
    <property type="evidence" value="ECO:0007669"/>
    <property type="project" value="UniProtKB-SubCell"/>
</dbReference>
<evidence type="ECO:0000259" key="12">
    <source>
        <dbReference type="Pfam" id="PF10613"/>
    </source>
</evidence>
<organism evidence="13 14">
    <name type="scientific">Caerostris extrusa</name>
    <name type="common">Bark spider</name>
    <name type="synonym">Caerostris bankana</name>
    <dbReference type="NCBI Taxonomy" id="172846"/>
    <lineage>
        <taxon>Eukaryota</taxon>
        <taxon>Metazoa</taxon>
        <taxon>Ecdysozoa</taxon>
        <taxon>Arthropoda</taxon>
        <taxon>Chelicerata</taxon>
        <taxon>Arachnida</taxon>
        <taxon>Araneae</taxon>
        <taxon>Araneomorphae</taxon>
        <taxon>Entelegynae</taxon>
        <taxon>Araneoidea</taxon>
        <taxon>Araneidae</taxon>
        <taxon>Caerostris</taxon>
    </lineage>
</organism>
<feature type="domain" description="Ionotropic glutamate receptor L-glutamate and glycine-binding" evidence="12">
    <location>
        <begin position="31"/>
        <end position="113"/>
    </location>
</feature>
<keyword evidence="3 11" id="KW-0812">Transmembrane</keyword>
<evidence type="ECO:0000256" key="9">
    <source>
        <dbReference type="ARBA" id="ARBA00023286"/>
    </source>
</evidence>
<feature type="transmembrane region" description="Helical" evidence="11">
    <location>
        <begin position="138"/>
        <end position="165"/>
    </location>
</feature>
<sequence>MAIHFALISILQPGFYRAQKLKNETIELWVPWVILDANKSLETAQGVLIELYKGMKYAKVFDYELQLASAYGVLGQDKKWTGMVGSLLKNETDVGGPYFVEENRGKVIRFVSPLDFSQLVLVTGLIPENTDPFMIFRVFSITVWLTLLSFVFIVAGTACLVYSVWPSSERKRKVAAYFRYLWMFQTSLLGKEFGSNSRWFPPHPLHPQLPLHPERVADDMPGVPEHVPG</sequence>
<evidence type="ECO:0000256" key="10">
    <source>
        <dbReference type="ARBA" id="ARBA00023303"/>
    </source>
</evidence>
<accession>A0AAV4QEH3</accession>
<evidence type="ECO:0000256" key="3">
    <source>
        <dbReference type="ARBA" id="ARBA00022692"/>
    </source>
</evidence>
<dbReference type="EMBL" id="BPLR01005959">
    <property type="protein sequence ID" value="GIY06440.1"/>
    <property type="molecule type" value="Genomic_DNA"/>
</dbReference>
<dbReference type="InterPro" id="IPR019594">
    <property type="entry name" value="Glu/Gly-bd"/>
</dbReference>
<evidence type="ECO:0000313" key="14">
    <source>
        <dbReference type="Proteomes" id="UP001054945"/>
    </source>
</evidence>
<keyword evidence="2" id="KW-0813">Transport</keyword>
<proteinExistence type="predicted"/>
<evidence type="ECO:0000256" key="11">
    <source>
        <dbReference type="SAM" id="Phobius"/>
    </source>
</evidence>
<evidence type="ECO:0000256" key="1">
    <source>
        <dbReference type="ARBA" id="ARBA00004141"/>
    </source>
</evidence>
<evidence type="ECO:0000256" key="7">
    <source>
        <dbReference type="ARBA" id="ARBA00023170"/>
    </source>
</evidence>
<dbReference type="GO" id="GO:0015276">
    <property type="term" value="F:ligand-gated monoatomic ion channel activity"/>
    <property type="evidence" value="ECO:0007669"/>
    <property type="project" value="InterPro"/>
</dbReference>
<keyword evidence="7" id="KW-0675">Receptor</keyword>
<dbReference type="AlphaFoldDB" id="A0AAV4QEH3"/>
<comment type="caution">
    <text evidence="13">The sequence shown here is derived from an EMBL/GenBank/DDBJ whole genome shotgun (WGS) entry which is preliminary data.</text>
</comment>
<evidence type="ECO:0000256" key="5">
    <source>
        <dbReference type="ARBA" id="ARBA00023065"/>
    </source>
</evidence>
<dbReference type="Gene3D" id="3.40.190.10">
    <property type="entry name" value="Periplasmic binding protein-like II"/>
    <property type="match status" value="1"/>
</dbReference>
<evidence type="ECO:0000256" key="8">
    <source>
        <dbReference type="ARBA" id="ARBA00023180"/>
    </source>
</evidence>
<evidence type="ECO:0000256" key="4">
    <source>
        <dbReference type="ARBA" id="ARBA00022989"/>
    </source>
</evidence>
<comment type="subcellular location">
    <subcellularLocation>
        <location evidence="1">Membrane</location>
        <topology evidence="1">Multi-pass membrane protein</topology>
    </subcellularLocation>
</comment>
<name>A0AAV4QEH3_CAEEX</name>
<keyword evidence="6 11" id="KW-0472">Membrane</keyword>
<dbReference type="Pfam" id="PF10613">
    <property type="entry name" value="Lig_chan-Glu_bd"/>
    <property type="match status" value="1"/>
</dbReference>
<reference evidence="13 14" key="1">
    <citation type="submission" date="2021-06" db="EMBL/GenBank/DDBJ databases">
        <title>Caerostris extrusa draft genome.</title>
        <authorList>
            <person name="Kono N."/>
            <person name="Arakawa K."/>
        </authorList>
    </citation>
    <scope>NUCLEOTIDE SEQUENCE [LARGE SCALE GENOMIC DNA]</scope>
</reference>
<keyword evidence="9" id="KW-1071">Ligand-gated ion channel</keyword>
<protein>
    <submittedName>
        <fullName evidence="13">Lig_chan-Glu_bd domain-containing protein</fullName>
    </submittedName>
</protein>
<keyword evidence="5" id="KW-0406">Ion transport</keyword>
<keyword evidence="14" id="KW-1185">Reference proteome</keyword>
<gene>
    <name evidence="13" type="primary">AVEN_112457_1</name>
    <name evidence="13" type="ORF">CEXT_605181</name>
</gene>
<keyword evidence="10" id="KW-0407">Ion channel</keyword>
<evidence type="ECO:0000313" key="13">
    <source>
        <dbReference type="EMBL" id="GIY06440.1"/>
    </source>
</evidence>
<keyword evidence="4 11" id="KW-1133">Transmembrane helix</keyword>